<dbReference type="PANTHER" id="PTHR30399:SF1">
    <property type="entry name" value="UTP PYROPHOSPHATASE"/>
    <property type="match status" value="1"/>
</dbReference>
<protein>
    <submittedName>
        <fullName evidence="2">M48 family metallopeptidase</fullName>
    </submittedName>
</protein>
<dbReference type="Pfam" id="PF01863">
    <property type="entry name" value="YgjP-like"/>
    <property type="match status" value="1"/>
</dbReference>
<sequence>MTETVQQLTLFALSDHQSPLPEYQVRESQRARHVSLKISFQGTLEVVVPPGFNETEIPSILERRRGWITKTLKRIEKQRATLPAAHSVETPTELELRSLNEVWQVVYKSTRDSTVALTQSNPQELTLRGPIEDAIACRELLRNWLQRKARVELAPWLQQLSQRCDLAYSRMAVRGQSTRWGSCSSKQSISLNYKLLFLPSTLVDYVLIHELCHTVHMNHSKAFWQLVRQYYPELDQAKTDLKKGWHYVPSWVDA</sequence>
<name>A0A0C1YLA3_9CYAN</name>
<reference evidence="2" key="1">
    <citation type="submission" date="2014-11" db="EMBL/GenBank/DDBJ databases">
        <authorList>
            <person name="Malar M.C."/>
            <person name="Sen D."/>
            <person name="Tripathy S."/>
        </authorList>
    </citation>
    <scope>NUCLEOTIDE SEQUENCE</scope>
    <source>
        <strain evidence="2">BDU141951</strain>
    </source>
</reference>
<dbReference type="InterPro" id="IPR002725">
    <property type="entry name" value="YgjP-like_metallopeptidase"/>
</dbReference>
<evidence type="ECO:0000259" key="1">
    <source>
        <dbReference type="Pfam" id="PF01863"/>
    </source>
</evidence>
<dbReference type="AlphaFoldDB" id="A0A0C1YLA3"/>
<reference evidence="2" key="2">
    <citation type="journal article" date="2015" name="Genome Announc.">
        <title>Draft Genome Sequence of Filamentous Marine Cyanobacterium Lyngbya confervoides Strain BDU141951.</title>
        <authorList>
            <person name="Chandrababunaidu M.M."/>
            <person name="Sen D."/>
            <person name="Tripathy S."/>
        </authorList>
    </citation>
    <scope>NUCLEOTIDE SEQUENCE</scope>
    <source>
        <strain evidence="2">BDU141951</strain>
    </source>
</reference>
<gene>
    <name evidence="2" type="ORF">QQ91_003730</name>
</gene>
<accession>A0A0C1YLA3</accession>
<dbReference type="PANTHER" id="PTHR30399">
    <property type="entry name" value="UNCHARACTERIZED PROTEIN YGJP"/>
    <property type="match status" value="1"/>
</dbReference>
<organism evidence="2">
    <name type="scientific">Lyngbya confervoides BDU141951</name>
    <dbReference type="NCBI Taxonomy" id="1574623"/>
    <lineage>
        <taxon>Bacteria</taxon>
        <taxon>Bacillati</taxon>
        <taxon>Cyanobacteriota</taxon>
        <taxon>Cyanophyceae</taxon>
        <taxon>Oscillatoriophycideae</taxon>
        <taxon>Oscillatoriales</taxon>
        <taxon>Microcoleaceae</taxon>
        <taxon>Lyngbya</taxon>
    </lineage>
</organism>
<evidence type="ECO:0000313" key="2">
    <source>
        <dbReference type="EMBL" id="NEV66222.1"/>
    </source>
</evidence>
<feature type="domain" description="YgjP-like metallopeptidase" evidence="1">
    <location>
        <begin position="32"/>
        <end position="243"/>
    </location>
</feature>
<dbReference type="Gene3D" id="3.30.2010.10">
    <property type="entry name" value="Metalloproteases ('zincins'), catalytic domain"/>
    <property type="match status" value="1"/>
</dbReference>
<dbReference type="CDD" id="cd07344">
    <property type="entry name" value="M48_yhfN_like"/>
    <property type="match status" value="1"/>
</dbReference>
<reference evidence="2" key="3">
    <citation type="submission" date="2020-02" db="EMBL/GenBank/DDBJ databases">
        <authorList>
            <person name="Sarangi A.N."/>
            <person name="Ghosh S."/>
            <person name="Mukherjee M."/>
            <person name="Tripathy S."/>
        </authorList>
    </citation>
    <scope>NUCLEOTIDE SEQUENCE</scope>
    <source>
        <strain evidence="2">BDU141951</strain>
    </source>
</reference>
<dbReference type="InterPro" id="IPR053136">
    <property type="entry name" value="UTP_pyrophosphatase-like"/>
</dbReference>
<proteinExistence type="predicted"/>
<dbReference type="EMBL" id="JTHE02000003">
    <property type="protein sequence ID" value="NEV66222.1"/>
    <property type="molecule type" value="Genomic_DNA"/>
</dbReference>
<comment type="caution">
    <text evidence="2">The sequence shown here is derived from an EMBL/GenBank/DDBJ whole genome shotgun (WGS) entry which is preliminary data.</text>
</comment>